<evidence type="ECO:0000313" key="3">
    <source>
        <dbReference type="Proteomes" id="UP000553209"/>
    </source>
</evidence>
<evidence type="ECO:0008006" key="4">
    <source>
        <dbReference type="Google" id="ProtNLM"/>
    </source>
</evidence>
<dbReference type="AlphaFoldDB" id="A0A7X6RSG8"/>
<organism evidence="2 3">
    <name type="scientific">Nocardiopsis alborubida</name>
    <dbReference type="NCBI Taxonomy" id="146802"/>
    <lineage>
        <taxon>Bacteria</taxon>
        <taxon>Bacillati</taxon>
        <taxon>Actinomycetota</taxon>
        <taxon>Actinomycetes</taxon>
        <taxon>Streptosporangiales</taxon>
        <taxon>Nocardiopsidaceae</taxon>
        <taxon>Nocardiopsis</taxon>
    </lineage>
</organism>
<gene>
    <name evidence="2" type="ORF">HGB44_25625</name>
</gene>
<protein>
    <recommendedName>
        <fullName evidence="4">DUF4232 domain-containing protein</fullName>
    </recommendedName>
</protein>
<evidence type="ECO:0000256" key="1">
    <source>
        <dbReference type="SAM" id="MobiDB-lite"/>
    </source>
</evidence>
<feature type="compositionally biased region" description="Basic and acidic residues" evidence="1">
    <location>
        <begin position="116"/>
        <end position="125"/>
    </location>
</feature>
<sequence>MASSTGQPGAVSRETYWKRRAFVLAGALLVLALIAYACRPSGDGSGEPTRSDAGIEASPSVSPAEPSADASEEPGDDPSEGARESADPSGDAEDSDGAAAGDGDSAGGGEDGEVPAPERPEDLCRPQDVVVTFEYAEEGQEVYGAGADPGFRITVVNTAEQTCTVDVGGEAMEIRIHSGDDRIFSTADCAENESAEKHQISRGVPHEYTFTWERLRSFEDCRGTDASAQPGWYRANLHGDYAGDQPELPFQLKA</sequence>
<evidence type="ECO:0000313" key="2">
    <source>
        <dbReference type="EMBL" id="NKZ01021.1"/>
    </source>
</evidence>
<keyword evidence="3" id="KW-1185">Reference proteome</keyword>
<feature type="region of interest" description="Disordered" evidence="1">
    <location>
        <begin position="40"/>
        <end position="126"/>
    </location>
</feature>
<dbReference type="Proteomes" id="UP000553209">
    <property type="component" value="Unassembled WGS sequence"/>
</dbReference>
<comment type="caution">
    <text evidence="2">The sequence shown here is derived from an EMBL/GenBank/DDBJ whole genome shotgun (WGS) entry which is preliminary data.</text>
</comment>
<reference evidence="2 3" key="1">
    <citation type="submission" date="2020-04" db="EMBL/GenBank/DDBJ databases">
        <title>MicrobeNet Type strains.</title>
        <authorList>
            <person name="Nicholson A.C."/>
        </authorList>
    </citation>
    <scope>NUCLEOTIDE SEQUENCE [LARGE SCALE GENOMIC DNA]</scope>
    <source>
        <strain evidence="2 3">ATCC 23612</strain>
    </source>
</reference>
<accession>A0A7X6RSG8</accession>
<dbReference type="EMBL" id="JAAXPG010000030">
    <property type="protein sequence ID" value="NKZ01021.1"/>
    <property type="molecule type" value="Genomic_DNA"/>
</dbReference>
<feature type="compositionally biased region" description="Low complexity" evidence="1">
    <location>
        <begin position="56"/>
        <end position="69"/>
    </location>
</feature>
<proteinExistence type="predicted"/>
<feature type="compositionally biased region" description="Acidic residues" evidence="1">
    <location>
        <begin position="70"/>
        <end position="79"/>
    </location>
</feature>
<name>A0A7X6RSG8_9ACTN</name>